<name>E5A3P2_LEPMJ</name>
<dbReference type="PANTHER" id="PTHR24171">
    <property type="entry name" value="ANKYRIN REPEAT DOMAIN-CONTAINING PROTEIN 39-RELATED"/>
    <property type="match status" value="1"/>
</dbReference>
<protein>
    <submittedName>
        <fullName evidence="5">Similar to ankyrin repeat protein</fullName>
    </submittedName>
</protein>
<dbReference type="InterPro" id="IPR002110">
    <property type="entry name" value="Ankyrin_rpt"/>
</dbReference>
<dbReference type="Pfam" id="PF00023">
    <property type="entry name" value="Ank"/>
    <property type="match status" value="2"/>
</dbReference>
<reference evidence="6" key="1">
    <citation type="journal article" date="2011" name="Nat. Commun.">
        <title>Effector diversification within compartments of the Leptosphaeria maculans genome affected by Repeat-Induced Point mutations.</title>
        <authorList>
            <person name="Rouxel T."/>
            <person name="Grandaubert J."/>
            <person name="Hane J.K."/>
            <person name="Hoede C."/>
            <person name="van de Wouw A.P."/>
            <person name="Couloux A."/>
            <person name="Dominguez V."/>
            <person name="Anthouard V."/>
            <person name="Bally P."/>
            <person name="Bourras S."/>
            <person name="Cozijnsen A.J."/>
            <person name="Ciuffetti L.M."/>
            <person name="Degrave A."/>
            <person name="Dilmaghani A."/>
            <person name="Duret L."/>
            <person name="Fudal I."/>
            <person name="Goodwin S.B."/>
            <person name="Gout L."/>
            <person name="Glaser N."/>
            <person name="Linglin J."/>
            <person name="Kema G.H.J."/>
            <person name="Lapalu N."/>
            <person name="Lawrence C.B."/>
            <person name="May K."/>
            <person name="Meyer M."/>
            <person name="Ollivier B."/>
            <person name="Poulain J."/>
            <person name="Schoch C.L."/>
            <person name="Simon A."/>
            <person name="Spatafora J.W."/>
            <person name="Stachowiak A."/>
            <person name="Turgeon B.G."/>
            <person name="Tyler B.M."/>
            <person name="Vincent D."/>
            <person name="Weissenbach J."/>
            <person name="Amselem J."/>
            <person name="Quesneville H."/>
            <person name="Oliver R.P."/>
            <person name="Wincker P."/>
            <person name="Balesdent M.-H."/>
            <person name="Howlett B.J."/>
        </authorList>
    </citation>
    <scope>NUCLEOTIDE SEQUENCE [LARGE SCALE GENOMIC DNA]</scope>
    <source>
        <strain evidence="6">JN3 / isolate v23.1.3 / race Av1-4-5-6-7-8</strain>
    </source>
</reference>
<dbReference type="InParanoid" id="E5A3P2"/>
<dbReference type="HOGENOM" id="CLU_003548_0_0_1"/>
<feature type="repeat" description="ANK" evidence="3">
    <location>
        <begin position="829"/>
        <end position="861"/>
    </location>
</feature>
<keyword evidence="1" id="KW-0677">Repeat</keyword>
<dbReference type="VEuPathDB" id="FungiDB:LEMA_P096640.1"/>
<dbReference type="Pfam" id="PF26128">
    <property type="entry name" value="Gad2"/>
    <property type="match status" value="1"/>
</dbReference>
<evidence type="ECO:0000256" key="4">
    <source>
        <dbReference type="SAM" id="MobiDB-lite"/>
    </source>
</evidence>
<dbReference type="InterPro" id="IPR036770">
    <property type="entry name" value="Ankyrin_rpt-contain_sf"/>
</dbReference>
<evidence type="ECO:0000256" key="1">
    <source>
        <dbReference type="ARBA" id="ARBA00022737"/>
    </source>
</evidence>
<dbReference type="EMBL" id="FP929133">
    <property type="protein sequence ID" value="CBX98255.1"/>
    <property type="molecule type" value="Genomic_DNA"/>
</dbReference>
<dbReference type="eggNOG" id="ENOG502QU61">
    <property type="taxonomic scope" value="Eukaryota"/>
</dbReference>
<feature type="repeat" description="ANK" evidence="3">
    <location>
        <begin position="572"/>
        <end position="605"/>
    </location>
</feature>
<organism evidence="6">
    <name type="scientific">Leptosphaeria maculans (strain JN3 / isolate v23.1.3 / race Av1-4-5-6-7-8)</name>
    <name type="common">Blackleg fungus</name>
    <name type="synonym">Phoma lingam</name>
    <dbReference type="NCBI Taxonomy" id="985895"/>
    <lineage>
        <taxon>Eukaryota</taxon>
        <taxon>Fungi</taxon>
        <taxon>Dikarya</taxon>
        <taxon>Ascomycota</taxon>
        <taxon>Pezizomycotina</taxon>
        <taxon>Dothideomycetes</taxon>
        <taxon>Pleosporomycetidae</taxon>
        <taxon>Pleosporales</taxon>
        <taxon>Pleosporineae</taxon>
        <taxon>Leptosphaeriaceae</taxon>
        <taxon>Plenodomus</taxon>
        <taxon>Plenodomus lingam/Leptosphaeria maculans species complex</taxon>
    </lineage>
</organism>
<dbReference type="PROSITE" id="PS50088">
    <property type="entry name" value="ANK_REPEAT"/>
    <property type="match status" value="4"/>
</dbReference>
<dbReference type="Proteomes" id="UP000002668">
    <property type="component" value="Genome"/>
</dbReference>
<dbReference type="SUPFAM" id="SSF48403">
    <property type="entry name" value="Ankyrin repeat"/>
    <property type="match status" value="4"/>
</dbReference>
<proteinExistence type="predicted"/>
<dbReference type="Gene3D" id="1.25.40.20">
    <property type="entry name" value="Ankyrin repeat-containing domain"/>
    <property type="match status" value="3"/>
</dbReference>
<feature type="region of interest" description="Disordered" evidence="4">
    <location>
        <begin position="1175"/>
        <end position="1196"/>
    </location>
</feature>
<gene>
    <name evidence="5" type="ORF">LEMA_P096640.1</name>
</gene>
<evidence type="ECO:0000256" key="2">
    <source>
        <dbReference type="ARBA" id="ARBA00023043"/>
    </source>
</evidence>
<dbReference type="STRING" id="985895.E5A3P2"/>
<evidence type="ECO:0000313" key="6">
    <source>
        <dbReference type="Proteomes" id="UP000002668"/>
    </source>
</evidence>
<feature type="repeat" description="ANK" evidence="3">
    <location>
        <begin position="1535"/>
        <end position="1567"/>
    </location>
</feature>
<feature type="region of interest" description="Disordered" evidence="4">
    <location>
        <begin position="598"/>
        <end position="624"/>
    </location>
</feature>
<keyword evidence="2 3" id="KW-0040">ANK repeat</keyword>
<dbReference type="Pfam" id="PF12796">
    <property type="entry name" value="Ank_2"/>
    <property type="match status" value="1"/>
</dbReference>
<sequence>MSSQDQKGSVMSLPPLPASHKDWIAYVSSHPTTSLYDLIAPFKDYDSKLREIFAQQPEHPAIHESHVVPLFAEKEQEVKIRARNLSAESEEERSRYLMPLTKSNRKADGTPAVVQSLKEFQTNFQLFSESSLVDMDWSNVVVAGSAVVTSLLPVPPKHSSSKRALREYYHQKLAPASDVDLFLYGLTEEQAIEKIKQIEQRIRDSILTETTTIRTKNAITIASQYPTRHVQIVLRIYRSISEILTGFDVDCSCAAYDGSQVYVSPRALAAYMTQINTIDLTRRSPSYENRLSKYSHRGFEVYWPLLDRSRIDPTLFERSFGRTLGLARLLVLEKLPKQTDREAYIDQRREERGRPTINRWATHRLHGNMKDEHGDEVADWVEAENVSDYHTFTIPYGPKYHARKIERLLYAKDLLLNAEWNRPKDRETALHRHPAFFGTAVDVIGDCCGYCPKPASTEDRDIADEEGKIYVSGEIAFLKDNPGRQTIGSFYPLTDDDWTEMAYVGNTARLCQAIVDGDLEHVQDWLKQEDADPNRRDYTGRTPLHLAVTSSTPEVVQCLIDAGSRITARLFDGKTALHLAAMRGENAMVKALLVRSEANEEQEEEKQAQKSSSRNIGIEGETMVIDEDGHVDELRSEESAAASHNSESEDDDVDMFDDETEHIDATTENSVVKIDRKQTQHETLPEDENQDEPDVYDINVLAWDNPVSALHLAIANGHVETVRTLVQDFGADVLLPIKLVNDYNKSARAAILPLVLALHLAPDKAKEMTKLLMGLGASSAQADVDQVTALHYFAAHGPDLLSSMISTDRPAAQRAVHHLAMLGNRWSPSGKSALQTAIIHKDLEGIEALLELGASPNIDYSTYVTSFKSKWDLSGSAEDNEKDFRKNFKQPVFTAIDAELPSVIPKLLDAGADVNTLSQKAHGALDQKHSHNGGVHSLLDAVRKRVKELSDFLTTNKITTTDYRFPRVTKPMPLEEDEEYLRGRVPGTYVFWSTSEQLKEAKTNYERNLKQYEESEMSKNSSKGTAEKKAAIESQLAEFETLEAQLVERGAKTFKEMYPDLILVDEPHYHYHHYERSQPEPWTPSITFQVPDLTDELRAAYIRLFQACWDGDLPTVKEMTLSVWGENEHQSPLRIAVRDSSNFSPFSIAVLREHNDLAKACLEIAHAQYAPAENTGKVRHTVGPPAEESDDDSCDGTEDDFQIYTEILDDRFTIEGIGAVQGQVKSTITPLEVISWSCPVSRFLEDNDVHSMITNPLSDPYGGFRTRRFGRYARKSREGRSPRRILKDAVRGITYEVPQAAAHEHISEVEIPGNLFQLAIYLDDEDLLDFLITMGEVYTIRKASSVVDDDETKSNVFRFDEKDFRYAIDLGRISLLQHIIRRTGAGMPLDNLVKKSGVEVVKKPNNYQGLSVHGKKRADWANAGRQTQCETQQDHHPPLLHAARLANLESVEWFLSDAAPRCYREFANVHQEDVRIQNLGKAIGGLEASINNWLGLRAHLLIHCVILHKTTPDAEELLRYLCKTRPEAIESRSSSGLTPLHLAFSLHRVKMIKILIEAGANQTCRNNARDNIVHSLLTTGFKNDETDEDITRLRELLNVIDPRLIPSLFEERTTELPGAATPLARWLHTYVKPSRYNQEGNQAREKFLSVLLEFSKGEDLSIINAEGDTPVHSVVRAGADSLLPVMLKCRPELLFRENATGRTPYEMAEDAYLLKQVFNDPPSLLPSSPCPAARGFDFYRFSMQPTVGIIAEEAERFIEGLTKDARSNTEKVWEVCKEIAAKSQGTKRKLVKLVEANEVAKRLTKRKGSQTEEDKASVNSGEAGDVEETKGDEVDVWYGMGLDADS</sequence>
<dbReference type="OMA" id="ETDWTEM"/>
<dbReference type="OrthoDB" id="539213at2759"/>
<feature type="repeat" description="ANK" evidence="3">
    <location>
        <begin position="539"/>
        <end position="571"/>
    </location>
</feature>
<feature type="region of interest" description="Disordered" evidence="4">
    <location>
        <begin position="1803"/>
        <end position="1846"/>
    </location>
</feature>
<accession>E5A3P2</accession>
<evidence type="ECO:0000256" key="3">
    <source>
        <dbReference type="PROSITE-ProRule" id="PRU00023"/>
    </source>
</evidence>
<dbReference type="PROSITE" id="PS50297">
    <property type="entry name" value="ANK_REP_REGION"/>
    <property type="match status" value="3"/>
</dbReference>
<dbReference type="SMART" id="SM00248">
    <property type="entry name" value="ANK"/>
    <property type="match status" value="9"/>
</dbReference>
<keyword evidence="6" id="KW-1185">Reference proteome</keyword>
<feature type="compositionally biased region" description="Acidic residues" evidence="4">
    <location>
        <begin position="1187"/>
        <end position="1196"/>
    </location>
</feature>
<evidence type="ECO:0000313" key="5">
    <source>
        <dbReference type="EMBL" id="CBX98255.1"/>
    </source>
</evidence>